<evidence type="ECO:0000313" key="8">
    <source>
        <dbReference type="Proteomes" id="UP001301152"/>
    </source>
</evidence>
<keyword evidence="7" id="KW-0223">Dioxygenase</keyword>
<protein>
    <submittedName>
        <fullName evidence="7">Class III extradiol ring-cleavage dioxygenase</fullName>
    </submittedName>
</protein>
<dbReference type="SUPFAM" id="SSF53213">
    <property type="entry name" value="LigB-like"/>
    <property type="match status" value="1"/>
</dbReference>
<dbReference type="PANTHER" id="PTHR30096:SF0">
    <property type="entry name" value="4,5-DOPA DIOXYGENASE EXTRADIOL-LIKE PROTEIN"/>
    <property type="match status" value="1"/>
</dbReference>
<dbReference type="RefSeq" id="WP_173559028.1">
    <property type="nucleotide sequence ID" value="NZ_JAPIUZ010000001.1"/>
</dbReference>
<dbReference type="GO" id="GO:0051213">
    <property type="term" value="F:dioxygenase activity"/>
    <property type="evidence" value="ECO:0007669"/>
    <property type="project" value="UniProtKB-KW"/>
</dbReference>
<keyword evidence="4" id="KW-0862">Zinc</keyword>
<accession>A0ABT3QD96</accession>
<dbReference type="EMBL" id="JAPIUZ010000001">
    <property type="protein sequence ID" value="MCX2563266.1"/>
    <property type="molecule type" value="Genomic_DNA"/>
</dbReference>
<comment type="similarity">
    <text evidence="2">Belongs to the DODA-type extradiol aromatic ring-opening dioxygenase family.</text>
</comment>
<feature type="domain" description="Extradiol ring-cleavage dioxygenase class III enzyme subunit B" evidence="6">
    <location>
        <begin position="33"/>
        <end position="255"/>
    </location>
</feature>
<dbReference type="Pfam" id="PF02900">
    <property type="entry name" value="LigB"/>
    <property type="match status" value="1"/>
</dbReference>
<dbReference type="PIRSF" id="PIRSF006157">
    <property type="entry name" value="Doxgns_DODA"/>
    <property type="match status" value="1"/>
</dbReference>
<evidence type="ECO:0000313" key="7">
    <source>
        <dbReference type="EMBL" id="MCX2563266.1"/>
    </source>
</evidence>
<dbReference type="Proteomes" id="UP001301152">
    <property type="component" value="Unassembled WGS sequence"/>
</dbReference>
<comment type="cofactor">
    <cofactor evidence="1">
        <name>Zn(2+)</name>
        <dbReference type="ChEBI" id="CHEBI:29105"/>
    </cofactor>
</comment>
<keyword evidence="5" id="KW-0560">Oxidoreductase</keyword>
<dbReference type="CDD" id="cd07363">
    <property type="entry name" value="45_DOPA_Dioxygenase"/>
    <property type="match status" value="1"/>
</dbReference>
<evidence type="ECO:0000256" key="3">
    <source>
        <dbReference type="ARBA" id="ARBA00022723"/>
    </source>
</evidence>
<dbReference type="InterPro" id="IPR014436">
    <property type="entry name" value="Extradiol_dOase_DODA"/>
</dbReference>
<proteinExistence type="inferred from homology"/>
<evidence type="ECO:0000256" key="4">
    <source>
        <dbReference type="ARBA" id="ARBA00022833"/>
    </source>
</evidence>
<evidence type="ECO:0000256" key="1">
    <source>
        <dbReference type="ARBA" id="ARBA00001947"/>
    </source>
</evidence>
<evidence type="ECO:0000256" key="5">
    <source>
        <dbReference type="ARBA" id="ARBA00023002"/>
    </source>
</evidence>
<evidence type="ECO:0000256" key="2">
    <source>
        <dbReference type="ARBA" id="ARBA00007581"/>
    </source>
</evidence>
<evidence type="ECO:0000259" key="6">
    <source>
        <dbReference type="Pfam" id="PF02900"/>
    </source>
</evidence>
<keyword evidence="8" id="KW-1185">Reference proteome</keyword>
<reference evidence="7 8" key="1">
    <citation type="submission" date="2022-11" db="EMBL/GenBank/DDBJ databases">
        <title>Genome sequencing of Acetobacter type strain.</title>
        <authorList>
            <person name="Heo J."/>
            <person name="Lee D."/>
            <person name="Han B.-H."/>
            <person name="Hong S.-B."/>
            <person name="Kwon S.-W."/>
        </authorList>
    </citation>
    <scope>NUCLEOTIDE SEQUENCE [LARGE SCALE GENOMIC DNA]</scope>
    <source>
        <strain evidence="7 8">KACC 21253</strain>
    </source>
</reference>
<keyword evidence="3" id="KW-0479">Metal-binding</keyword>
<organism evidence="7 8">
    <name type="scientific">Acetobacter thailandicus</name>
    <dbReference type="NCBI Taxonomy" id="1502842"/>
    <lineage>
        <taxon>Bacteria</taxon>
        <taxon>Pseudomonadati</taxon>
        <taxon>Pseudomonadota</taxon>
        <taxon>Alphaproteobacteria</taxon>
        <taxon>Acetobacterales</taxon>
        <taxon>Acetobacteraceae</taxon>
        <taxon>Acetobacter</taxon>
    </lineage>
</organism>
<gene>
    <name evidence="7" type="ORF">OQ497_04715</name>
</gene>
<dbReference type="PANTHER" id="PTHR30096">
    <property type="entry name" value="4,5-DOPA DIOXYGENASE EXTRADIOL-LIKE PROTEIN"/>
    <property type="match status" value="1"/>
</dbReference>
<sequence length="273" mass="29992">MSSTSPATTHKRQPAVFIPHGGGPCFFMDWPDVWDKMAEFLRGFSHTLPQKPDALLVVSGHWETETLTVTASEKPELIYDYHGFPEHTYSLRYPAPGNPALATQICSLLKNAGISATSDPDRGLDHGVFIPFMLAFPDADIPVVELSLRQDLDPAFHIQAGKALAPLRDQNVLIVSTGMSYHNLRHFMTANPKTDQDAVAFDTWLDKAACLPEAERNNALIHWEEAPAARVIHPREEHLLPLMVAAGAAGADQGERIYSDTVLGKALSGFRFG</sequence>
<name>A0ABT3QD96_9PROT</name>
<dbReference type="Gene3D" id="3.40.830.10">
    <property type="entry name" value="LigB-like"/>
    <property type="match status" value="1"/>
</dbReference>
<comment type="caution">
    <text evidence="7">The sequence shown here is derived from an EMBL/GenBank/DDBJ whole genome shotgun (WGS) entry which is preliminary data.</text>
</comment>
<dbReference type="InterPro" id="IPR004183">
    <property type="entry name" value="Xdiol_dOase_suB"/>
</dbReference>